<evidence type="ECO:0000313" key="1">
    <source>
        <dbReference type="EMBL" id="KKU62632.1"/>
    </source>
</evidence>
<gene>
    <name evidence="1" type="ORF">UX86_C0045G0012</name>
</gene>
<proteinExistence type="predicted"/>
<name>A0A0G1RZX9_9BACT</name>
<comment type="caution">
    <text evidence="1">The sequence shown here is derived from an EMBL/GenBank/DDBJ whole genome shotgun (WGS) entry which is preliminary data.</text>
</comment>
<dbReference type="STRING" id="1618364.UX86_C0045G0012"/>
<accession>A0A0G1RZX9</accession>
<sequence>MPYNQFPGFGVQLIHEGSVRIGPGGELVLKRFYPRFQPGDLILQLFNASHISEYILRRVLKYCIVKIICNNLDK</sequence>
<evidence type="ECO:0000313" key="2">
    <source>
        <dbReference type="Proteomes" id="UP000034502"/>
    </source>
</evidence>
<protein>
    <submittedName>
        <fullName evidence="1">Uncharacterized protein</fullName>
    </submittedName>
</protein>
<dbReference type="EMBL" id="LCNU01000045">
    <property type="protein sequence ID" value="KKU62632.1"/>
    <property type="molecule type" value="Genomic_DNA"/>
</dbReference>
<dbReference type="AlphaFoldDB" id="A0A0G1RZX9"/>
<dbReference type="Proteomes" id="UP000034502">
    <property type="component" value="Unassembled WGS sequence"/>
</dbReference>
<organism evidence="1 2">
    <name type="scientific">Candidatus Amesbacteria bacterium GW2011_GWC1_47_15</name>
    <dbReference type="NCBI Taxonomy" id="1618364"/>
    <lineage>
        <taxon>Bacteria</taxon>
        <taxon>Candidatus Amesiibacteriota</taxon>
    </lineage>
</organism>
<reference evidence="1 2" key="1">
    <citation type="journal article" date="2015" name="Nature">
        <title>rRNA introns, odd ribosomes, and small enigmatic genomes across a large radiation of phyla.</title>
        <authorList>
            <person name="Brown C.T."/>
            <person name="Hug L.A."/>
            <person name="Thomas B.C."/>
            <person name="Sharon I."/>
            <person name="Castelle C.J."/>
            <person name="Singh A."/>
            <person name="Wilkins M.J."/>
            <person name="Williams K.H."/>
            <person name="Banfield J.F."/>
        </authorList>
    </citation>
    <scope>NUCLEOTIDE SEQUENCE [LARGE SCALE GENOMIC DNA]</scope>
</reference>